<dbReference type="PANTHER" id="PTHR37542:SF2">
    <property type="entry name" value="PROTEIN KINASE DOMAIN-CONTAINING PROTEIN"/>
    <property type="match status" value="1"/>
</dbReference>
<dbReference type="Proteomes" id="UP001310890">
    <property type="component" value="Unassembled WGS sequence"/>
</dbReference>
<evidence type="ECO:0000313" key="3">
    <source>
        <dbReference type="Proteomes" id="UP001310890"/>
    </source>
</evidence>
<evidence type="ECO:0008006" key="4">
    <source>
        <dbReference type="Google" id="ProtNLM"/>
    </source>
</evidence>
<evidence type="ECO:0000313" key="2">
    <source>
        <dbReference type="EMBL" id="KAK5108465.1"/>
    </source>
</evidence>
<feature type="region of interest" description="Disordered" evidence="1">
    <location>
        <begin position="641"/>
        <end position="670"/>
    </location>
</feature>
<reference evidence="2" key="1">
    <citation type="submission" date="2023-08" db="EMBL/GenBank/DDBJ databases">
        <title>Black Yeasts Isolated from many extreme environments.</title>
        <authorList>
            <person name="Coleine C."/>
            <person name="Stajich J.E."/>
            <person name="Selbmann L."/>
        </authorList>
    </citation>
    <scope>NUCLEOTIDE SEQUENCE</scope>
    <source>
        <strain evidence="2">CCFEE 5401</strain>
    </source>
</reference>
<evidence type="ECO:0000256" key="1">
    <source>
        <dbReference type="SAM" id="MobiDB-lite"/>
    </source>
</evidence>
<organism evidence="2 3">
    <name type="scientific">Meristemomyces frigidus</name>
    <dbReference type="NCBI Taxonomy" id="1508187"/>
    <lineage>
        <taxon>Eukaryota</taxon>
        <taxon>Fungi</taxon>
        <taxon>Dikarya</taxon>
        <taxon>Ascomycota</taxon>
        <taxon>Pezizomycotina</taxon>
        <taxon>Dothideomycetes</taxon>
        <taxon>Dothideomycetidae</taxon>
        <taxon>Mycosphaerellales</taxon>
        <taxon>Teratosphaeriaceae</taxon>
        <taxon>Meristemomyces</taxon>
    </lineage>
</organism>
<feature type="compositionally biased region" description="Low complexity" evidence="1">
    <location>
        <begin position="659"/>
        <end position="670"/>
    </location>
</feature>
<feature type="region of interest" description="Disordered" evidence="1">
    <location>
        <begin position="173"/>
        <end position="192"/>
    </location>
</feature>
<sequence length="1271" mass="139766">MDSYRPAHTRRSHLTKLYDDTKKSALTSINVYNRTIELFPDLQRKFRIQKDRLMTWGLTWSDDEKEGDVNIDDAVARAGLTETVDSVLRNIKDVTEEAERLANAPRALGLGGEKAAVPRNAPFDRSRYEDLIRDLTTSIDILYELSRSRKALARADYPGFGAMGMEHLRTEKSAASGPLVTRRASPAPSELTLVNPPPFQRPSLSPYAGLPPSIDISALRMPVEGPPPYESLGIPATPRLAAYLIRSKTSEGVQDRLGSTAAEVPVLVEYATFDSVYHETRVAPPLERLEALAGYLQPMRAESQTNLSLVGYFEDPSQPRIGLVYDVPYAIQNKLQATIEHPQQSWTPTSLLKLVQKASKMQAPAGDSVPALEDRFRLALQLIEQLHELHSCAIAHGNINSSSVLFTFVTGEPVAHQVRSPTWASFDLFSKHNIEGGSRASNLNIYRHPDDTRQSLHRSLVGDFKYDFYSLAVVLLEVGLWTSIGEVYKAKYTLSDFKVRLERVWIPKLAQKCGSVYMRAVEACFHMADNPAVAGLTIDGYYAPILARIRKCCALDEDSSSQEFLSRSSSFIQRTPSAPDNKISRKPVTASTRQMPLTRQHSEPTDLPHSDVVGPQSRTPRREASLPIFATTTVPSSYSSAALSEHAHVERKPSHRSKLSSSSTKSLTRQQMSGMFTSTPSFKDYKRRVTLIQRKWREHADNRRRRQAPSHNITNVAQLSEYMSYDNISTNPLTLKPTKPARRAFSGLSVPKEVVDYWEQDASPRLARLCDRALKGSKESASICVTMYGETLETARPTFLVTCKSTVKMKQMLQKYFKHDPAFCCVRVKKTNPGNEITYSRRSRLHGDSAARRTMALADSTDRAMNPDYQERPLCGASIGAYRDDEHLPPVSFGGVVLLDDTAYGMSVHHMLEHPDEDQEGGDDRGEGNDADDASETSSLGSNSDNVSLFSESDYDDESTVRPASTISDSGTTIQIHHGDLPGIHPETDYEDIDVTQPALDDAIDCDLHADGSDEGVDEDDGIDEDHLDSYKLGQVFASSGLKRSVASTQNGFKSISQSLPQEIDWALFELVPPRVHPFNIIKGGTKFCTTGNVRGDTYPVAIRQSSQLACAKVHCLGRTSGLSSGVISTTMELVKIHGRSTFSASWTVDGGFGAGGDSGAWVISNDDGRVCGHVLASKTGRTYICPMDLLLEDIRRTLKVGSVSLPCMAATQAENSVCQRAGKVMAAALQNMRVTESEVGGVALPVSPARRSVGRAGNSSRMAEPVGIVG</sequence>
<gene>
    <name evidence="2" type="ORF">LTR62_008283</name>
</gene>
<feature type="region of interest" description="Disordered" evidence="1">
    <location>
        <begin position="914"/>
        <end position="989"/>
    </location>
</feature>
<dbReference type="AlphaFoldDB" id="A0AAN7YH94"/>
<dbReference type="EMBL" id="JAVRRL010000085">
    <property type="protein sequence ID" value="KAK5108465.1"/>
    <property type="molecule type" value="Genomic_DNA"/>
</dbReference>
<dbReference type="SUPFAM" id="SSF56112">
    <property type="entry name" value="Protein kinase-like (PK-like)"/>
    <property type="match status" value="1"/>
</dbReference>
<feature type="compositionally biased region" description="Basic and acidic residues" evidence="1">
    <location>
        <begin position="600"/>
        <end position="609"/>
    </location>
</feature>
<protein>
    <recommendedName>
        <fullName evidence="4">Protein kinase domain-containing protein</fullName>
    </recommendedName>
</protein>
<feature type="region of interest" description="Disordered" evidence="1">
    <location>
        <begin position="566"/>
        <end position="625"/>
    </location>
</feature>
<proteinExistence type="predicted"/>
<feature type="compositionally biased region" description="Polar residues" evidence="1">
    <location>
        <begin position="936"/>
        <end position="951"/>
    </location>
</feature>
<dbReference type="PANTHER" id="PTHR37542">
    <property type="entry name" value="HELO DOMAIN-CONTAINING PROTEIN-RELATED"/>
    <property type="match status" value="1"/>
</dbReference>
<accession>A0AAN7YH94</accession>
<comment type="caution">
    <text evidence="2">The sequence shown here is derived from an EMBL/GenBank/DDBJ whole genome shotgun (WGS) entry which is preliminary data.</text>
</comment>
<dbReference type="InterPro" id="IPR011009">
    <property type="entry name" value="Kinase-like_dom_sf"/>
</dbReference>
<name>A0AAN7YH94_9PEZI</name>
<dbReference type="Gene3D" id="1.10.510.10">
    <property type="entry name" value="Transferase(Phosphotransferase) domain 1"/>
    <property type="match status" value="1"/>
</dbReference>
<feature type="compositionally biased region" description="Polar residues" evidence="1">
    <location>
        <begin position="589"/>
        <end position="599"/>
    </location>
</feature>
<feature type="compositionally biased region" description="Polar residues" evidence="1">
    <location>
        <begin position="962"/>
        <end position="975"/>
    </location>
</feature>